<dbReference type="EMBL" id="CP058601">
    <property type="protein sequence ID" value="QLG49045.1"/>
    <property type="molecule type" value="Genomic_DNA"/>
</dbReference>
<evidence type="ECO:0000313" key="4">
    <source>
        <dbReference type="EMBL" id="QLG49045.1"/>
    </source>
</evidence>
<evidence type="ECO:0000259" key="3">
    <source>
        <dbReference type="Pfam" id="PF01345"/>
    </source>
</evidence>
<gene>
    <name evidence="4" type="ORF">HYG82_09385</name>
</gene>
<dbReference type="InterPro" id="IPR013783">
    <property type="entry name" value="Ig-like_fold"/>
</dbReference>
<reference evidence="4 5" key="1">
    <citation type="submission" date="2020-07" db="EMBL/GenBank/DDBJ databases">
        <authorList>
            <person name="Cui H."/>
        </authorList>
    </citation>
    <scope>NUCLEOTIDE SEQUENCE [LARGE SCALE GENOMIC DNA]</scope>
    <source>
        <strain evidence="4 5">YPL8</strain>
    </source>
</reference>
<feature type="region of interest" description="Disordered" evidence="1">
    <location>
        <begin position="211"/>
        <end position="237"/>
    </location>
</feature>
<dbReference type="RefSeq" id="WP_179260780.1">
    <property type="nucleotide sequence ID" value="NZ_CP058601.1"/>
</dbReference>
<dbReference type="PANTHER" id="PTHR35902:SF3">
    <property type="entry name" value="NPCBM-ASSOCIATED, NEW3 DOMAIN OF ALPHA-GALACTOSIDASE"/>
    <property type="match status" value="1"/>
</dbReference>
<accession>A0A7D5L3D0</accession>
<sequence>MTGQADGSKRYVRRRTGVAGCLLVALVISSVPAAFIAGPTAAVALQDGPARNDTNTNDSTATQTSGQRTPPGGTSPEIESDTAPRGVTDQEAAAALGDETSAAEIPRARPPDENVTVAVAENQSVRAGDAATIALEVTNDGDEEVTDVVVTVRALDSALTLGSADARQATQSVYLEDIWSGDTETVDLDIAAADVEPGTYPLFASVRYTIDEDDDEDDEFGDVIDDDTDTDSDDEDDANETVVADGLSPMGLSVVESRSLDVTPRNGGIPVDGTGTYEVEITNDGTEPVMSLVAAINVSPPLSTDSPTAYIGMLDPGESETVRFPLESSTDAVETTASATVVLTYDTGTGQRTSTDPVPIPVSIVDDEEADIDSVAPFAAVAVIFVLAAIWWLRRR</sequence>
<proteinExistence type="predicted"/>
<dbReference type="AlphaFoldDB" id="A0A7D5L3D0"/>
<dbReference type="Pfam" id="PF01345">
    <property type="entry name" value="DUF11"/>
    <property type="match status" value="1"/>
</dbReference>
<organism evidence="4 5">
    <name type="scientific">Natrinema halophilum</name>
    <dbReference type="NCBI Taxonomy" id="1699371"/>
    <lineage>
        <taxon>Archaea</taxon>
        <taxon>Methanobacteriati</taxon>
        <taxon>Methanobacteriota</taxon>
        <taxon>Stenosarchaea group</taxon>
        <taxon>Halobacteria</taxon>
        <taxon>Halobacteriales</taxon>
        <taxon>Natrialbaceae</taxon>
        <taxon>Natrinema</taxon>
    </lineage>
</organism>
<feature type="compositionally biased region" description="Polar residues" evidence="1">
    <location>
        <begin position="52"/>
        <end position="68"/>
    </location>
</feature>
<keyword evidence="5" id="KW-1185">Reference proteome</keyword>
<dbReference type="PANTHER" id="PTHR35902">
    <property type="entry name" value="S-LAYER DOMAIN-LIKE PROTEIN-RELATED"/>
    <property type="match status" value="1"/>
</dbReference>
<feature type="domain" description="DUF11" evidence="3">
    <location>
        <begin position="120"/>
        <end position="217"/>
    </location>
</feature>
<dbReference type="GeneID" id="56033502"/>
<evidence type="ECO:0000256" key="1">
    <source>
        <dbReference type="SAM" id="MobiDB-lite"/>
    </source>
</evidence>
<evidence type="ECO:0000313" key="5">
    <source>
        <dbReference type="Proteomes" id="UP000509241"/>
    </source>
</evidence>
<protein>
    <recommendedName>
        <fullName evidence="3">DUF11 domain-containing protein</fullName>
    </recommendedName>
</protein>
<dbReference type="Proteomes" id="UP000509241">
    <property type="component" value="Chromosome"/>
</dbReference>
<feature type="transmembrane region" description="Helical" evidence="2">
    <location>
        <begin position="375"/>
        <end position="393"/>
    </location>
</feature>
<feature type="region of interest" description="Disordered" evidence="1">
    <location>
        <begin position="46"/>
        <end position="85"/>
    </location>
</feature>
<dbReference type="InterPro" id="IPR001434">
    <property type="entry name" value="OmcB-like_DUF11"/>
</dbReference>
<dbReference type="Gene3D" id="2.60.40.10">
    <property type="entry name" value="Immunoglobulins"/>
    <property type="match status" value="1"/>
</dbReference>
<dbReference type="OrthoDB" id="170531at2157"/>
<evidence type="ECO:0000256" key="2">
    <source>
        <dbReference type="SAM" id="Phobius"/>
    </source>
</evidence>
<name>A0A7D5L3D0_9EURY</name>
<keyword evidence="2" id="KW-1133">Transmembrane helix</keyword>
<dbReference type="KEGG" id="haly:HYG82_09385"/>
<keyword evidence="2" id="KW-0812">Transmembrane</keyword>
<keyword evidence="2" id="KW-0472">Membrane</keyword>